<evidence type="ECO:0000313" key="1">
    <source>
        <dbReference type="EMBL" id="OGG84537.1"/>
    </source>
</evidence>
<protein>
    <submittedName>
        <fullName evidence="1">Uncharacterized protein</fullName>
    </submittedName>
</protein>
<dbReference type="Proteomes" id="UP000177325">
    <property type="component" value="Unassembled WGS sequence"/>
</dbReference>
<comment type="caution">
    <text evidence="1">The sequence shown here is derived from an EMBL/GenBank/DDBJ whole genome shotgun (WGS) entry which is preliminary data.</text>
</comment>
<organism evidence="1 2">
    <name type="scientific">Candidatus Kaiserbacteria bacterium RIFCSPLOWO2_12_FULL_45_26</name>
    <dbReference type="NCBI Taxonomy" id="1798525"/>
    <lineage>
        <taxon>Bacteria</taxon>
        <taxon>Candidatus Kaiseribacteriota</taxon>
    </lineage>
</organism>
<accession>A0A1F6FF99</accession>
<name>A0A1F6FF99_9BACT</name>
<dbReference type="STRING" id="1798525.A3G90_00370"/>
<proteinExistence type="predicted"/>
<dbReference type="EMBL" id="MFMM01000001">
    <property type="protein sequence ID" value="OGG84537.1"/>
    <property type="molecule type" value="Genomic_DNA"/>
</dbReference>
<dbReference type="AlphaFoldDB" id="A0A1F6FF99"/>
<evidence type="ECO:0000313" key="2">
    <source>
        <dbReference type="Proteomes" id="UP000177325"/>
    </source>
</evidence>
<gene>
    <name evidence="1" type="ORF">A3G90_00370</name>
</gene>
<reference evidence="1 2" key="1">
    <citation type="journal article" date="2016" name="Nat. Commun.">
        <title>Thousands of microbial genomes shed light on interconnected biogeochemical processes in an aquifer system.</title>
        <authorList>
            <person name="Anantharaman K."/>
            <person name="Brown C.T."/>
            <person name="Hug L.A."/>
            <person name="Sharon I."/>
            <person name="Castelle C.J."/>
            <person name="Probst A.J."/>
            <person name="Thomas B.C."/>
            <person name="Singh A."/>
            <person name="Wilkins M.J."/>
            <person name="Karaoz U."/>
            <person name="Brodie E.L."/>
            <person name="Williams K.H."/>
            <person name="Hubbard S.S."/>
            <person name="Banfield J.F."/>
        </authorList>
    </citation>
    <scope>NUCLEOTIDE SEQUENCE [LARGE SCALE GENOMIC DNA]</scope>
</reference>
<sequence length="90" mass="9708">MGTRHEVLGRVVVIKKGDRNKHGNGAKGSGRQNGTGLTAYLYQIDKDGNRTLIASAPGSSFKDVKQKLRAAAPGKIPTYVAIKDDEETHF</sequence>